<dbReference type="EMBL" id="SFCC01000003">
    <property type="protein sequence ID" value="RZQ64726.1"/>
    <property type="molecule type" value="Genomic_DNA"/>
</dbReference>
<evidence type="ECO:0000313" key="4">
    <source>
        <dbReference type="Proteomes" id="UP000292003"/>
    </source>
</evidence>
<accession>A0A4Q7JCE8</accession>
<dbReference type="AlphaFoldDB" id="A0A4Q7JCE8"/>
<dbReference type="Pfam" id="PF13556">
    <property type="entry name" value="HTH_30"/>
    <property type="match status" value="1"/>
</dbReference>
<dbReference type="InterPro" id="IPR025736">
    <property type="entry name" value="PucR_C-HTH_dom"/>
</dbReference>
<feature type="domain" description="PucR-like N-terminal" evidence="2">
    <location>
        <begin position="9"/>
        <end position="172"/>
    </location>
</feature>
<protein>
    <submittedName>
        <fullName evidence="3">PucR family transcriptional regulator</fullName>
    </submittedName>
</protein>
<dbReference type="OrthoDB" id="5243741at2"/>
<evidence type="ECO:0000259" key="1">
    <source>
        <dbReference type="Pfam" id="PF13556"/>
    </source>
</evidence>
<dbReference type="Pfam" id="PF25906">
    <property type="entry name" value="PucR-like_N"/>
    <property type="match status" value="1"/>
</dbReference>
<dbReference type="RefSeq" id="WP_130474525.1">
    <property type="nucleotide sequence ID" value="NZ_SFCC01000003.1"/>
</dbReference>
<sequence>MTVERAEVSLPPRLADIFRPELPSLAEDIVGEVRSQIPEYARPLDGPYGRSIRAGVEHAITMFVEQIADPGAPKQNSLEVHRKLGQNEMREGRSLDTLQAAYRVGARVAWRRIMRIGRRSGLSSAVMSQLADAMFAFIDELASIALDGYLEAKASSAGALETWRRRLLQLLLERPLVPREAIAELAQLTGWAVPEEATPIALRPTPVSGHVRRHPSLDADILAELDTHEPVLLVPGELTEERLANVQRALPGCRMSVGPTVRLEFVADSLRWARRALALVDDGVLPPGRTTFSSEHLATLLLHSDEQLVTHLRRTVLAPLEGMTDKQKERLTETLRAWLDTQGSVLGIAERLNVHPQTVRYRMRQLHATFGEQLADPATRFAMELVLRADRTAARPATAVPWPAYRLPDLPGPRLSARA</sequence>
<dbReference type="InterPro" id="IPR058663">
    <property type="entry name" value="PucR-like_N"/>
</dbReference>
<dbReference type="Gene3D" id="1.10.10.2840">
    <property type="entry name" value="PucR C-terminal helix-turn-helix domain"/>
    <property type="match status" value="1"/>
</dbReference>
<name>A0A4Q7JCE8_9PSEU</name>
<proteinExistence type="predicted"/>
<organism evidence="3 4">
    <name type="scientific">Amycolatopsis suaedae</name>
    <dbReference type="NCBI Taxonomy" id="2510978"/>
    <lineage>
        <taxon>Bacteria</taxon>
        <taxon>Bacillati</taxon>
        <taxon>Actinomycetota</taxon>
        <taxon>Actinomycetes</taxon>
        <taxon>Pseudonocardiales</taxon>
        <taxon>Pseudonocardiaceae</taxon>
        <taxon>Amycolatopsis</taxon>
    </lineage>
</organism>
<evidence type="ECO:0000313" key="3">
    <source>
        <dbReference type="EMBL" id="RZQ64726.1"/>
    </source>
</evidence>
<reference evidence="3 4" key="1">
    <citation type="submission" date="2019-02" db="EMBL/GenBank/DDBJ databases">
        <title>Draft genome sequence of Amycolatopsis sp. 8-3EHSu isolated from roots of Suaeda maritima.</title>
        <authorList>
            <person name="Duangmal K."/>
            <person name="Chantavorakit T."/>
        </authorList>
    </citation>
    <scope>NUCLEOTIDE SEQUENCE [LARGE SCALE GENOMIC DNA]</scope>
    <source>
        <strain evidence="3 4">8-3EHSu</strain>
    </source>
</reference>
<dbReference type="PANTHER" id="PTHR33744:SF1">
    <property type="entry name" value="DNA-BINDING TRANSCRIPTIONAL ACTIVATOR ADER"/>
    <property type="match status" value="1"/>
</dbReference>
<dbReference type="InterPro" id="IPR042070">
    <property type="entry name" value="PucR_C-HTH_sf"/>
</dbReference>
<gene>
    <name evidence="3" type="ORF">EWH70_07500</name>
</gene>
<dbReference type="InterPro" id="IPR051448">
    <property type="entry name" value="CdaR-like_regulators"/>
</dbReference>
<dbReference type="PANTHER" id="PTHR33744">
    <property type="entry name" value="CARBOHYDRATE DIACID REGULATOR"/>
    <property type="match status" value="1"/>
</dbReference>
<feature type="domain" description="PucR C-terminal helix-turn-helix" evidence="1">
    <location>
        <begin position="331"/>
        <end position="389"/>
    </location>
</feature>
<keyword evidence="4" id="KW-1185">Reference proteome</keyword>
<evidence type="ECO:0000259" key="2">
    <source>
        <dbReference type="Pfam" id="PF25906"/>
    </source>
</evidence>
<dbReference type="Proteomes" id="UP000292003">
    <property type="component" value="Unassembled WGS sequence"/>
</dbReference>
<comment type="caution">
    <text evidence="3">The sequence shown here is derived from an EMBL/GenBank/DDBJ whole genome shotgun (WGS) entry which is preliminary data.</text>
</comment>